<dbReference type="EC" id="2.3.1.39" evidence="4"/>
<feature type="active site" evidence="5">
    <location>
        <position position="204"/>
    </location>
</feature>
<dbReference type="GO" id="GO:0005829">
    <property type="term" value="C:cytosol"/>
    <property type="evidence" value="ECO:0007669"/>
    <property type="project" value="TreeGrafter"/>
</dbReference>
<dbReference type="SUPFAM" id="SSF55048">
    <property type="entry name" value="Probable ACP-binding domain of malonyl-CoA ACP transacylase"/>
    <property type="match status" value="1"/>
</dbReference>
<evidence type="ECO:0000313" key="8">
    <source>
        <dbReference type="Proteomes" id="UP000823963"/>
    </source>
</evidence>
<keyword evidence="1 4" id="KW-0808">Transferase</keyword>
<dbReference type="InterPro" id="IPR024925">
    <property type="entry name" value="Malonyl_CoA-ACP_transAc"/>
</dbReference>
<reference evidence="7" key="2">
    <citation type="submission" date="2021-04" db="EMBL/GenBank/DDBJ databases">
        <authorList>
            <person name="Gilroy R."/>
        </authorList>
    </citation>
    <scope>NUCLEOTIDE SEQUENCE</scope>
    <source>
        <strain evidence="7">6627</strain>
    </source>
</reference>
<organism evidence="7 8">
    <name type="scientific">Candidatus Ligilactobacillus excrementigallinarum</name>
    <dbReference type="NCBI Taxonomy" id="2838641"/>
    <lineage>
        <taxon>Bacteria</taxon>
        <taxon>Bacillati</taxon>
        <taxon>Bacillota</taxon>
        <taxon>Bacilli</taxon>
        <taxon>Lactobacillales</taxon>
        <taxon>Lactobacillaceae</taxon>
        <taxon>Ligilactobacillus</taxon>
    </lineage>
</organism>
<dbReference type="InterPro" id="IPR016035">
    <property type="entry name" value="Acyl_Trfase/lysoPLipase"/>
</dbReference>
<feature type="domain" description="Malonyl-CoA:ACP transacylase (MAT)" evidence="6">
    <location>
        <begin position="8"/>
        <end position="314"/>
    </location>
</feature>
<dbReference type="AlphaFoldDB" id="A0A9D1UVJ9"/>
<evidence type="ECO:0000313" key="7">
    <source>
        <dbReference type="EMBL" id="HIX01237.1"/>
    </source>
</evidence>
<dbReference type="GO" id="GO:0004314">
    <property type="term" value="F:[acyl-carrier-protein] S-malonyltransferase activity"/>
    <property type="evidence" value="ECO:0007669"/>
    <property type="project" value="UniProtKB-EC"/>
</dbReference>
<dbReference type="Pfam" id="PF00698">
    <property type="entry name" value="Acyl_transf_1"/>
    <property type="match status" value="1"/>
</dbReference>
<dbReference type="PANTHER" id="PTHR42681:SF1">
    <property type="entry name" value="MALONYL-COA-ACYL CARRIER PROTEIN TRANSACYLASE, MITOCHONDRIAL"/>
    <property type="match status" value="1"/>
</dbReference>
<protein>
    <recommendedName>
        <fullName evidence="4">Malonyl CoA-acyl carrier protein transacylase</fullName>
        <ecNumber evidence="4">2.3.1.39</ecNumber>
    </recommendedName>
</protein>
<dbReference type="Proteomes" id="UP000823963">
    <property type="component" value="Unassembled WGS sequence"/>
</dbReference>
<comment type="caution">
    <text evidence="7">The sequence shown here is derived from an EMBL/GenBank/DDBJ whole genome shotgun (WGS) entry which is preliminary data.</text>
</comment>
<dbReference type="SMART" id="SM00827">
    <property type="entry name" value="PKS_AT"/>
    <property type="match status" value="1"/>
</dbReference>
<dbReference type="PANTHER" id="PTHR42681">
    <property type="entry name" value="MALONYL-COA-ACYL CARRIER PROTEIN TRANSACYLASE, MITOCHONDRIAL"/>
    <property type="match status" value="1"/>
</dbReference>
<dbReference type="InterPro" id="IPR016036">
    <property type="entry name" value="Malonyl_transacylase_ACP-bd"/>
</dbReference>
<dbReference type="Gene3D" id="3.30.70.250">
    <property type="entry name" value="Malonyl-CoA ACP transacylase, ACP-binding"/>
    <property type="match status" value="1"/>
</dbReference>
<gene>
    <name evidence="7" type="ORF">H9861_00570</name>
</gene>
<evidence type="ECO:0000256" key="2">
    <source>
        <dbReference type="ARBA" id="ARBA00023315"/>
    </source>
</evidence>
<accession>A0A9D1UVJ9</accession>
<dbReference type="InterPro" id="IPR014043">
    <property type="entry name" value="Acyl_transferase_dom"/>
</dbReference>
<evidence type="ECO:0000256" key="5">
    <source>
        <dbReference type="PIRSR" id="PIRSR000446-1"/>
    </source>
</evidence>
<comment type="similarity">
    <text evidence="4">Belongs to the fabD family.</text>
</comment>
<dbReference type="Gene3D" id="3.40.366.10">
    <property type="entry name" value="Malonyl-Coenzyme A Acyl Carrier Protein, domain 2"/>
    <property type="match status" value="1"/>
</dbReference>
<sequence>MNNTWGIMFSGQGAQKAQMGLDCYRSDQDFKETIDAASEVLKMSLPEILQNDQGQLAQTKYVQPSLVAVSLGFYRMLQRDLPQLTIGAMVGLSLGEYSALIASRKLDFKTGMQLLKKRAEAMQTDSEQNASAMEAIMDPQIEKVNQLCKQLTVDGKQVSIANYNSPNQIVIGGTIKAVQEAADTIMQKKLASKTINLKVSGAFHTPLYQHTETVLKQALEDVKFHITSIPVMSNTTGKPFELDDLASILAQQVVCPTHFQACFEKMVADYHVDAVVEIGAGRTLSKLAKTINPNVSRAKITNYKSYQKFLKKADETHGT</sequence>
<comment type="catalytic activity">
    <reaction evidence="3 4">
        <text>holo-[ACP] + malonyl-CoA = malonyl-[ACP] + CoA</text>
        <dbReference type="Rhea" id="RHEA:41792"/>
        <dbReference type="Rhea" id="RHEA-COMP:9623"/>
        <dbReference type="Rhea" id="RHEA-COMP:9685"/>
        <dbReference type="ChEBI" id="CHEBI:57287"/>
        <dbReference type="ChEBI" id="CHEBI:57384"/>
        <dbReference type="ChEBI" id="CHEBI:64479"/>
        <dbReference type="ChEBI" id="CHEBI:78449"/>
        <dbReference type="EC" id="2.3.1.39"/>
    </reaction>
</comment>
<keyword evidence="2 4" id="KW-0012">Acyltransferase</keyword>
<dbReference type="SUPFAM" id="SSF52151">
    <property type="entry name" value="FabD/lysophospholipase-like"/>
    <property type="match status" value="1"/>
</dbReference>
<evidence type="ECO:0000256" key="3">
    <source>
        <dbReference type="ARBA" id="ARBA00048462"/>
    </source>
</evidence>
<proteinExistence type="inferred from homology"/>
<evidence type="ECO:0000259" key="6">
    <source>
        <dbReference type="SMART" id="SM00827"/>
    </source>
</evidence>
<feature type="active site" evidence="5">
    <location>
        <position position="93"/>
    </location>
</feature>
<evidence type="ECO:0000256" key="4">
    <source>
        <dbReference type="PIRNR" id="PIRNR000446"/>
    </source>
</evidence>
<dbReference type="InterPro" id="IPR001227">
    <property type="entry name" value="Ac_transferase_dom_sf"/>
</dbReference>
<dbReference type="EMBL" id="DXFP01000006">
    <property type="protein sequence ID" value="HIX01237.1"/>
    <property type="molecule type" value="Genomic_DNA"/>
</dbReference>
<dbReference type="PIRSF" id="PIRSF000446">
    <property type="entry name" value="Mct"/>
    <property type="match status" value="1"/>
</dbReference>
<reference evidence="7" key="1">
    <citation type="journal article" date="2021" name="PeerJ">
        <title>Extensive microbial diversity within the chicken gut microbiome revealed by metagenomics and culture.</title>
        <authorList>
            <person name="Gilroy R."/>
            <person name="Ravi A."/>
            <person name="Getino M."/>
            <person name="Pursley I."/>
            <person name="Horton D.L."/>
            <person name="Alikhan N.F."/>
            <person name="Baker D."/>
            <person name="Gharbi K."/>
            <person name="Hall N."/>
            <person name="Watson M."/>
            <person name="Adriaenssens E.M."/>
            <person name="Foster-Nyarko E."/>
            <person name="Jarju S."/>
            <person name="Secka A."/>
            <person name="Antonio M."/>
            <person name="Oren A."/>
            <person name="Chaudhuri R.R."/>
            <person name="La Ragione R."/>
            <person name="Hildebrand F."/>
            <person name="Pallen M.J."/>
        </authorList>
    </citation>
    <scope>NUCLEOTIDE SEQUENCE</scope>
    <source>
        <strain evidence="7">6627</strain>
    </source>
</reference>
<dbReference type="GO" id="GO:0006633">
    <property type="term" value="P:fatty acid biosynthetic process"/>
    <property type="evidence" value="ECO:0007669"/>
    <property type="project" value="TreeGrafter"/>
</dbReference>
<name>A0A9D1UVJ9_9LACO</name>
<dbReference type="InterPro" id="IPR050858">
    <property type="entry name" value="Mal-CoA-ACP_Trans/PKS_FabD"/>
</dbReference>
<evidence type="ECO:0000256" key="1">
    <source>
        <dbReference type="ARBA" id="ARBA00022679"/>
    </source>
</evidence>